<evidence type="ECO:0000313" key="2">
    <source>
        <dbReference type="EMBL" id="KEZ53569.1"/>
    </source>
</evidence>
<dbReference type="InterPro" id="IPR024775">
    <property type="entry name" value="DinB-like"/>
</dbReference>
<feature type="domain" description="DinB-like" evidence="1">
    <location>
        <begin position="31"/>
        <end position="164"/>
    </location>
</feature>
<name>A0A084H1V7_METID</name>
<dbReference type="STRING" id="246786.GS18_0200830"/>
<sequence length="179" mass="20440">MNTRPEQNEFPVYYKDYIGLVPEGDIEYNLKHQISETLKQLNDLSEEEGTFKYAPGKWSIKEVIGHITDTERIMAYRMLSIARGEAAELPGFDENEYVAKADFNKVSMDDLLQNLFVVREATLLLFKTLGDPDWKRTGIACGQTVSVRAIAYIIAGHELHHRRILADRYLIGQSAPKSF</sequence>
<protein>
    <submittedName>
        <fullName evidence="2">Damage-inducible protein DinB</fullName>
    </submittedName>
</protein>
<dbReference type="OrthoDB" id="9793216at2"/>
<organism evidence="2 3">
    <name type="scientific">Metabacillus indicus</name>
    <name type="common">Bacillus indicus</name>
    <dbReference type="NCBI Taxonomy" id="246786"/>
    <lineage>
        <taxon>Bacteria</taxon>
        <taxon>Bacillati</taxon>
        <taxon>Bacillota</taxon>
        <taxon>Bacilli</taxon>
        <taxon>Bacillales</taxon>
        <taxon>Bacillaceae</taxon>
        <taxon>Metabacillus</taxon>
    </lineage>
</organism>
<dbReference type="SUPFAM" id="SSF109854">
    <property type="entry name" value="DinB/YfiT-like putative metalloenzymes"/>
    <property type="match status" value="1"/>
</dbReference>
<dbReference type="InterPro" id="IPR034660">
    <property type="entry name" value="DinB/YfiT-like"/>
</dbReference>
<dbReference type="RefSeq" id="WP_029282435.1">
    <property type="nucleotide sequence ID" value="NZ_JNVC02000001.1"/>
</dbReference>
<evidence type="ECO:0000313" key="3">
    <source>
        <dbReference type="Proteomes" id="UP000028549"/>
    </source>
</evidence>
<accession>A0A084H1V7</accession>
<dbReference type="AlphaFoldDB" id="A0A084H1V7"/>
<dbReference type="Pfam" id="PF12867">
    <property type="entry name" value="DinB_2"/>
    <property type="match status" value="1"/>
</dbReference>
<reference evidence="2 3" key="1">
    <citation type="journal article" date="2005" name="Int. J. Syst. Evol. Microbiol.">
        <title>Bacillus cibi sp. nov., isolated from jeotgal, a traditional Korean fermented seafood.</title>
        <authorList>
            <person name="Yoon J.H."/>
            <person name="Lee C.H."/>
            <person name="Oh T.K."/>
        </authorList>
    </citation>
    <scope>NUCLEOTIDE SEQUENCE [LARGE SCALE GENOMIC DNA]</scope>
    <source>
        <strain evidence="2 3">DSM 16189</strain>
    </source>
</reference>
<gene>
    <name evidence="2" type="ORF">GS18_0200830</name>
</gene>
<proteinExistence type="predicted"/>
<evidence type="ECO:0000259" key="1">
    <source>
        <dbReference type="Pfam" id="PF12867"/>
    </source>
</evidence>
<dbReference type="Gene3D" id="1.20.120.450">
    <property type="entry name" value="dinb family like domain"/>
    <property type="match status" value="1"/>
</dbReference>
<dbReference type="EMBL" id="JNVC02000001">
    <property type="protein sequence ID" value="KEZ53569.1"/>
    <property type="molecule type" value="Genomic_DNA"/>
</dbReference>
<dbReference type="Proteomes" id="UP000028549">
    <property type="component" value="Unassembled WGS sequence"/>
</dbReference>
<comment type="caution">
    <text evidence="2">The sequence shown here is derived from an EMBL/GenBank/DDBJ whole genome shotgun (WGS) entry which is preliminary data.</text>
</comment>
<keyword evidence="3" id="KW-1185">Reference proteome</keyword>